<organism evidence="1 2">
    <name type="scientific">Flavobacterium macacae</name>
    <dbReference type="NCBI Taxonomy" id="2488993"/>
    <lineage>
        <taxon>Bacteria</taxon>
        <taxon>Pseudomonadati</taxon>
        <taxon>Bacteroidota</taxon>
        <taxon>Flavobacteriia</taxon>
        <taxon>Flavobacteriales</taxon>
        <taxon>Flavobacteriaceae</taxon>
        <taxon>Flavobacterium</taxon>
    </lineage>
</organism>
<name>A0A3P3VWM5_9FLAO</name>
<gene>
    <name evidence="1" type="ORF">EG849_15450</name>
</gene>
<proteinExistence type="predicted"/>
<evidence type="ECO:0000313" key="1">
    <source>
        <dbReference type="EMBL" id="RRJ87100.1"/>
    </source>
</evidence>
<comment type="caution">
    <text evidence="1">The sequence shown here is derived from an EMBL/GenBank/DDBJ whole genome shotgun (WGS) entry which is preliminary data.</text>
</comment>
<dbReference type="Proteomes" id="UP000271937">
    <property type="component" value="Unassembled WGS sequence"/>
</dbReference>
<dbReference type="Gene3D" id="2.180.10.10">
    <property type="entry name" value="RHS repeat-associated core"/>
    <property type="match status" value="1"/>
</dbReference>
<evidence type="ECO:0008006" key="3">
    <source>
        <dbReference type="Google" id="ProtNLM"/>
    </source>
</evidence>
<feature type="non-terminal residue" evidence="1">
    <location>
        <position position="70"/>
    </location>
</feature>
<evidence type="ECO:0000313" key="2">
    <source>
        <dbReference type="Proteomes" id="UP000271937"/>
    </source>
</evidence>
<dbReference type="NCBIfam" id="TIGR03696">
    <property type="entry name" value="Rhs_assc_core"/>
    <property type="match status" value="1"/>
</dbReference>
<keyword evidence="2" id="KW-1185">Reference proteome</keyword>
<sequence>MGQNIMAMYFRHYDNANGRFNCMDRLADLMPGITPYRFAFNNPNSWSDPTGLFENQASAFAYMNQLGISG</sequence>
<dbReference type="OrthoDB" id="1367325at2"/>
<dbReference type="EMBL" id="RQVR01000050">
    <property type="protein sequence ID" value="RRJ87100.1"/>
    <property type="molecule type" value="Genomic_DNA"/>
</dbReference>
<dbReference type="AlphaFoldDB" id="A0A3P3VWM5"/>
<reference evidence="1 2" key="1">
    <citation type="submission" date="2018-11" db="EMBL/GenBank/DDBJ databases">
        <title>Flavobacterium sp. nov., YIM 102600 draft genome.</title>
        <authorList>
            <person name="Li G."/>
            <person name="Jiang Y."/>
        </authorList>
    </citation>
    <scope>NUCLEOTIDE SEQUENCE [LARGE SCALE GENOMIC DNA]</scope>
    <source>
        <strain evidence="1 2">YIM 102600</strain>
    </source>
</reference>
<dbReference type="InterPro" id="IPR022385">
    <property type="entry name" value="Rhs_assc_core"/>
</dbReference>
<accession>A0A3P3VWM5</accession>
<protein>
    <recommendedName>
        <fullName evidence="3">RHS repeat-associated core domain-containing protein</fullName>
    </recommendedName>
</protein>